<dbReference type="GO" id="GO:0004312">
    <property type="term" value="F:fatty acid synthase activity"/>
    <property type="evidence" value="ECO:0007669"/>
    <property type="project" value="InterPro"/>
</dbReference>
<dbReference type="InterPro" id="IPR014030">
    <property type="entry name" value="Ketoacyl_synth_N"/>
</dbReference>
<feature type="region of interest" description="Disordered" evidence="7">
    <location>
        <begin position="1014"/>
        <end position="1038"/>
    </location>
</feature>
<dbReference type="InterPro" id="IPR009081">
    <property type="entry name" value="PP-bd_ACP"/>
</dbReference>
<evidence type="ECO:0000256" key="3">
    <source>
        <dbReference type="ARBA" id="ARBA00022679"/>
    </source>
</evidence>
<dbReference type="Pfam" id="PF01575">
    <property type="entry name" value="MaoC_dehydratas"/>
    <property type="match status" value="1"/>
</dbReference>
<dbReference type="InterPro" id="IPR014031">
    <property type="entry name" value="Ketoacyl_synth_C"/>
</dbReference>
<dbReference type="GO" id="GO:0008897">
    <property type="term" value="F:holo-[acyl-carrier-protein] synthase activity"/>
    <property type="evidence" value="ECO:0007669"/>
    <property type="project" value="InterPro"/>
</dbReference>
<keyword evidence="4" id="KW-0378">Hydrolase</keyword>
<dbReference type="InterPro" id="IPR029069">
    <property type="entry name" value="HotDog_dom_sf"/>
</dbReference>
<dbReference type="CDD" id="cd08950">
    <property type="entry name" value="KR_fFAS_SDR_c_like"/>
    <property type="match status" value="1"/>
</dbReference>
<dbReference type="PROSITE" id="PS00606">
    <property type="entry name" value="KS3_1"/>
    <property type="match status" value="1"/>
</dbReference>
<dbReference type="InterPro" id="IPR047224">
    <property type="entry name" value="FAS_alpha_su_C"/>
</dbReference>
<dbReference type="EMBL" id="JANBUL010000363">
    <property type="protein sequence ID" value="KAJ2776419.1"/>
    <property type="molecule type" value="Genomic_DNA"/>
</dbReference>
<dbReference type="FunFam" id="3.40.50.720:FF:000168">
    <property type="entry name" value="Fatty acid synthase subunit alpha"/>
    <property type="match status" value="1"/>
</dbReference>
<dbReference type="PROSITE" id="PS50075">
    <property type="entry name" value="CARRIER"/>
    <property type="match status" value="1"/>
</dbReference>
<evidence type="ECO:0000259" key="9">
    <source>
        <dbReference type="PROSITE" id="PS52004"/>
    </source>
</evidence>
<keyword evidence="11" id="KW-1185">Reference proteome</keyword>
<dbReference type="GO" id="GO:0006633">
    <property type="term" value="P:fatty acid biosynthetic process"/>
    <property type="evidence" value="ECO:0007669"/>
    <property type="project" value="InterPro"/>
</dbReference>
<feature type="compositionally biased region" description="Low complexity" evidence="7">
    <location>
        <begin position="1014"/>
        <end position="1030"/>
    </location>
</feature>
<dbReference type="Gene3D" id="6.10.60.10">
    <property type="match status" value="1"/>
</dbReference>
<comment type="caution">
    <text evidence="10">The sequence shown here is derived from an EMBL/GenBank/DDBJ whole genome shotgun (WGS) entry which is preliminary data.</text>
</comment>
<dbReference type="Pfam" id="PF00698">
    <property type="entry name" value="Acyl_transf_1"/>
    <property type="match status" value="1"/>
</dbReference>
<dbReference type="InterPro" id="IPR018201">
    <property type="entry name" value="Ketoacyl_synth_AS"/>
</dbReference>
<feature type="non-terminal residue" evidence="10">
    <location>
        <position position="1"/>
    </location>
</feature>
<evidence type="ECO:0000313" key="11">
    <source>
        <dbReference type="Proteomes" id="UP001140217"/>
    </source>
</evidence>
<dbReference type="SUPFAM" id="SSF53901">
    <property type="entry name" value="Thiolase-like"/>
    <property type="match status" value="2"/>
</dbReference>
<accession>A0A9W8H8D2</accession>
<dbReference type="GO" id="GO:0005835">
    <property type="term" value="C:fatty acid synthase complex"/>
    <property type="evidence" value="ECO:0007669"/>
    <property type="project" value="InterPro"/>
</dbReference>
<dbReference type="Gene3D" id="2.40.128.700">
    <property type="match status" value="1"/>
</dbReference>
<dbReference type="Gene3D" id="3.30.70.2490">
    <property type="match status" value="1"/>
</dbReference>
<dbReference type="InterPro" id="IPR014043">
    <property type="entry name" value="Acyl_transferase_dom"/>
</dbReference>
<protein>
    <submittedName>
        <fullName evidence="10">Fatty acid synthase alpha subunit Lsd1</fullName>
        <ecNumber evidence="10">2.3.1.86</ecNumber>
    </submittedName>
</protein>
<dbReference type="Gene3D" id="3.40.366.10">
    <property type="entry name" value="Malonyl-Coenzyme A Acyl Carrier Protein, domain 2"/>
    <property type="match status" value="1"/>
</dbReference>
<evidence type="ECO:0000256" key="5">
    <source>
        <dbReference type="ARBA" id="ARBA00022857"/>
    </source>
</evidence>
<dbReference type="InterPro" id="IPR054357">
    <property type="entry name" value="MFE-2_N"/>
</dbReference>
<keyword evidence="1" id="KW-0596">Phosphopantetheine</keyword>
<keyword evidence="10" id="KW-0012">Acyltransferase</keyword>
<feature type="domain" description="Carrier" evidence="8">
    <location>
        <begin position="1066"/>
        <end position="1142"/>
    </location>
</feature>
<dbReference type="GO" id="GO:0004315">
    <property type="term" value="F:3-oxoacyl-[acyl-carrier-protein] synthase activity"/>
    <property type="evidence" value="ECO:0007669"/>
    <property type="project" value="InterPro"/>
</dbReference>
<dbReference type="PROSITE" id="PS52004">
    <property type="entry name" value="KS3_2"/>
    <property type="match status" value="1"/>
</dbReference>
<keyword evidence="3 10" id="KW-0808">Transferase</keyword>
<proteinExistence type="predicted"/>
<dbReference type="Gene3D" id="3.40.47.10">
    <property type="match status" value="1"/>
</dbReference>
<feature type="domain" description="Ketosynthase family 3 (KS3)" evidence="9">
    <location>
        <begin position="1988"/>
        <end position="2504"/>
    </location>
</feature>
<dbReference type="FunFam" id="3.30.70.2490:FF:000001">
    <property type="entry name" value="Fatty acid synthase subunit alpha"/>
    <property type="match status" value="1"/>
</dbReference>
<dbReference type="Pfam" id="PF18325">
    <property type="entry name" value="Fas_alpha_ACP"/>
    <property type="match status" value="1"/>
</dbReference>
<dbReference type="InterPro" id="IPR050830">
    <property type="entry name" value="Fungal_FAS"/>
</dbReference>
<dbReference type="OrthoDB" id="4251012at2759"/>
<dbReference type="CDD" id="cd00828">
    <property type="entry name" value="elong_cond_enzymes"/>
    <property type="match status" value="1"/>
</dbReference>
<evidence type="ECO:0000256" key="4">
    <source>
        <dbReference type="ARBA" id="ARBA00022801"/>
    </source>
</evidence>
<sequence length="2571" mass="279435">TLAGDQQTWLRAFLTAPIVAQDLKHVDNVVRRVLRPRAGQVVRVALETGRPRAVEIIDASGAKALDFGIDAGSTIRLNMYSARRGRECRLELLFRYRGAMPSAPIHEVMEGRNERIKRFYAQVWFEDAKDAMAIITQAEPDRWHSGPAISIDRAGIREFCRAVGNHSDRHLPVGCTSVAAPLDYAVRLFWPALCKCLMSPVCEGDLMSLVHLFNEFRAVAGARPIESDQQLSSEAHITEIVDSASGRTVRVKGHVVRGGEPVVLVDTSFFIRGHAPDYSRNFKHVYEPPLELEIKDALTLALLQSKEWFVPVEGMEQHLCVGATLRFDLFSRYAFRSATSYAHITTCGAVQARGPSSEWIHIADVDFESADTFGNLAMRFLRKHGRPADSHRRLFADERDLAAAGQRQTTTVQAPASNQAYSDASTDHNPIHTSEYFADLVNLPATITHGMWTSAAVRRCVENVVAGGDPGRIVAYGVEFVDMVLPGTHLDVRMQHRGLVNGRLLVDVQAYAGDTRVLSGTAEVEQTRTAYVFTGQGAHTQGMGMSLYASSSVAREVWDSADTFMRDTYGVPLLDIVQKNPTSHTVHFVGKRGARIRDNYRAMVYEYSASDGSRLIERPLFADITECTESFTFFSPHGLLFATQFTQAAMLICEVAEFAHLLASGVVPEHVVYAGHSLGEYAGLTAIGGVFTPETAADIGFCRGLTMQQSVRRDAHGRSIYAMVAVSTARVAPWFTPADLEGAVAAIKQHGDYDGLLEVVNYNVRNTQYVVSGETVLLAALGRMLDALGAEAGLPADLAPFARSAVRAALAAGAQGAGQELQRTKATIPIPGIDVPFHSSLLHDGVWSFRKMLQSKIKPQRVVPSRLRERYIPNLTARPFDITRAYIGSVQAQTGSLPLAQLLDTLDEARIGRDPAYEQQVAYVLLIEVLSHQFSSPVRWIETQDALLADLSVARFVEIGPSGVLCNMLRRTLDGDVYARDGRAACLDAQPEILCTASDINTILFQDSGAATSSSAPSAAAPSPATPGSAVETPQPESAAATVAVQVAPAADAGDAPAAEVPDAPTQPLEVIRALAAYKLKVGLDAVGAGAPIKDLVGGKSTLQNEIIGDLQKEFGGDFPDKPEEMPLAELAQALVVADGALGKVSSGLVSRMIASKMPGGYTRASICQHLQTAFGLGELRQQALLLVALTMEPAARIDTEAGARSWLAEVAKTYAKQAGITLAAPAPPGSRGAGASAGPVAVINSAEFAAAQKAQRQLAQRTVHALAAYLGISVDPAASGAGSAAAPTAAVPDELGVWAAEYGQDYCEGIRGAFSAPMVRHYDSYWNWARQDLVDLYYAILAGRITKVDLSMSSHCLRLMNRVTPGLVNVLKYIVLCSQQSTAPAHQLAKKYGAILIKQCGLGLDASPAYQFTERHLAPRLRVSEAGEHQYYEVDRPGERSVRDYVDAVFSLDDFGKSACAPNDALGAIMERLGFPLAGPSRRPARALPPMVHLRSAAPGGGCWNYDAEKSARLKTVLDDICDNGLSLAGKRALITGCGRGSIGAEVLRGLLESGAQVVATTSSYSARTTRYFQEIYQKHGSRGSSLVVVPFNQASRQDVAQLVEYIYADSARGRGLGWDLDFVLPFAAVPELGHDIAGLGPRSELAHRAMLTNVMRLLGEIATHKARRRLDMHPTLAVLPLSPNHGTFGYDGHYAESKVGLETLMHRWHSEPSWSAYVSVAGAAIGWTRGTGLMSGNDLVAECVERVGVRTFTAAEMAFNILGLLHPRVYAMAALEPVWADMSGRFQCYPEVSASITALRGALARMHDVVRAAADDARADFGMKADEATERVYTLRTLQRRANHRPQLPEIKRYEQLAHLRQLQGMVSLDKVVVVVGYGEVGPYGHAETRWEMEAYGEFSLEGCIEMAWIMGFIKHFSGRLKNKQLYSGWVDAKTEEPVEDRHVKQRYERRILEHTGIRLIEPEGMDGYDPSRKSLLRELQIEHDMEPFAASEEEARQFKLQNGDRVRIWQDAAGGEQWLVRLLKGATLMVPKALRLDRLVAAQIPTGWDPARFGIPEAIAGQLDRVTWYALVATAEALARAGIADPYEMYRYVHVSEVGSTTGSAVGGMQATKKVFVGRLCDRDQRPDVYQETFLSTPAAWVNMLLMSSAGPIKTTIGACATGVASIDAAVETIQSGKARVMLAGGTDGISEESSYEFAQMNATSDTASEFLHGRPPAEMSRPCTTTRSGFMESEGAGVAVLMSAATALEMGVPIHGIIAMASTATDKEGRSVPAPGKGVLTSAREAAPSPAQAQLLDLAYRRRQLEHQQKQIREWAEQERRLAAQSGMDKEQLAFIDAEARRQNAAALDVWGNSFWKRNAHISPLRGSLAVWGLTVDDIGVASFHGTSTKANDKNESEIIERQLRHLGRTPGNVVFSVCQKWLTGHPKGPAAMWMLNGVLQMLRTGVVPGNRNADNIAAELEQCEYIVYPSRSIQTPGIKAGLLKSFGFGQVGGELLVVHPDYLLATLDREQLEAYRARAQARAARSYRHWHDVLTGARTLVQVKDAPPFAADQEEEFYLDPLRRVR</sequence>
<name>A0A9W8H8D2_9FUNG</name>
<dbReference type="InterPro" id="IPR003965">
    <property type="entry name" value="Fatty_acid_synthase"/>
</dbReference>
<dbReference type="Pfam" id="PF18314">
    <property type="entry name" value="FAS_I_H"/>
    <property type="match status" value="1"/>
</dbReference>
<dbReference type="GO" id="GO:0019171">
    <property type="term" value="F:(3R)-hydroxyacyl-[acyl-carrier-protein] dehydratase activity"/>
    <property type="evidence" value="ECO:0007669"/>
    <property type="project" value="InterPro"/>
</dbReference>
<dbReference type="InterPro" id="IPR040883">
    <property type="entry name" value="FAS_meander"/>
</dbReference>
<dbReference type="InterPro" id="IPR041550">
    <property type="entry name" value="FASI_helical"/>
</dbReference>
<dbReference type="InterPro" id="IPR001227">
    <property type="entry name" value="Ac_transferase_dom_sf"/>
</dbReference>
<dbReference type="PANTHER" id="PTHR10982:SF21">
    <property type="entry name" value="FATTY ACID SYNTHASE SUBUNIT BETA"/>
    <property type="match status" value="1"/>
</dbReference>
<organism evidence="10 11">
    <name type="scientific">Coemansia javaensis</name>
    <dbReference type="NCBI Taxonomy" id="2761396"/>
    <lineage>
        <taxon>Eukaryota</taxon>
        <taxon>Fungi</taxon>
        <taxon>Fungi incertae sedis</taxon>
        <taxon>Zoopagomycota</taxon>
        <taxon>Kickxellomycotina</taxon>
        <taxon>Kickxellomycetes</taxon>
        <taxon>Kickxellales</taxon>
        <taxon>Kickxellaceae</taxon>
        <taxon>Coemansia</taxon>
    </lineage>
</organism>
<dbReference type="SUPFAM" id="SSF54637">
    <property type="entry name" value="Thioesterase/thiol ester dehydrase-isomerase"/>
    <property type="match status" value="2"/>
</dbReference>
<dbReference type="Gene3D" id="3.30.1120.100">
    <property type="match status" value="1"/>
</dbReference>
<evidence type="ECO:0000256" key="6">
    <source>
        <dbReference type="ARBA" id="ARBA00023002"/>
    </source>
</evidence>
<dbReference type="Pfam" id="PF22622">
    <property type="entry name" value="MFE-2_hydrat-2_N"/>
    <property type="match status" value="1"/>
</dbReference>
<gene>
    <name evidence="10" type="primary">fas2_7</name>
    <name evidence="10" type="ORF">H4R18_005677</name>
</gene>
<keyword evidence="6" id="KW-0560">Oxidoreductase</keyword>
<reference evidence="10" key="1">
    <citation type="submission" date="2022-07" db="EMBL/GenBank/DDBJ databases">
        <title>Phylogenomic reconstructions and comparative analyses of Kickxellomycotina fungi.</title>
        <authorList>
            <person name="Reynolds N.K."/>
            <person name="Stajich J.E."/>
            <person name="Barry K."/>
            <person name="Grigoriev I.V."/>
            <person name="Crous P."/>
            <person name="Smith M.E."/>
        </authorList>
    </citation>
    <scope>NUCLEOTIDE SEQUENCE</scope>
    <source>
        <strain evidence="10">NBRC 105414</strain>
    </source>
</reference>
<dbReference type="GO" id="GO:0004321">
    <property type="term" value="F:fatty-acyl-CoA synthase activity"/>
    <property type="evidence" value="ECO:0007669"/>
    <property type="project" value="UniProtKB-EC"/>
</dbReference>
<dbReference type="CDD" id="cd03447">
    <property type="entry name" value="FAS_MaoC"/>
    <property type="match status" value="1"/>
</dbReference>
<dbReference type="Gene3D" id="3.10.129.10">
    <property type="entry name" value="Hotdog Thioesterase"/>
    <property type="match status" value="1"/>
</dbReference>
<dbReference type="SMART" id="SM00827">
    <property type="entry name" value="PKS_AT"/>
    <property type="match status" value="1"/>
</dbReference>
<keyword evidence="5" id="KW-0521">NADP</keyword>
<dbReference type="PANTHER" id="PTHR10982">
    <property type="entry name" value="MALONYL COA-ACYL CARRIER PROTEIN TRANSACYLASE"/>
    <property type="match status" value="1"/>
</dbReference>
<evidence type="ECO:0000256" key="2">
    <source>
        <dbReference type="ARBA" id="ARBA00022553"/>
    </source>
</evidence>
<dbReference type="Gene3D" id="6.10.140.1410">
    <property type="match status" value="1"/>
</dbReference>
<dbReference type="InterPro" id="IPR040899">
    <property type="entry name" value="Fas_alpha_ACP"/>
</dbReference>
<dbReference type="InterPro" id="IPR016035">
    <property type="entry name" value="Acyl_Trfase/lysoPLipase"/>
</dbReference>
<dbReference type="PRINTS" id="PR01483">
    <property type="entry name" value="FASYNTHASE"/>
</dbReference>
<dbReference type="InterPro" id="IPR002539">
    <property type="entry name" value="MaoC-like_dom"/>
</dbReference>
<evidence type="ECO:0000313" key="10">
    <source>
        <dbReference type="EMBL" id="KAJ2776419.1"/>
    </source>
</evidence>
<dbReference type="Gene3D" id="3.90.25.70">
    <property type="match status" value="1"/>
</dbReference>
<dbReference type="Gene3D" id="6.10.140.1400">
    <property type="match status" value="1"/>
</dbReference>
<dbReference type="GO" id="GO:0016787">
    <property type="term" value="F:hydrolase activity"/>
    <property type="evidence" value="ECO:0007669"/>
    <property type="project" value="UniProtKB-KW"/>
</dbReference>
<evidence type="ECO:0000256" key="1">
    <source>
        <dbReference type="ARBA" id="ARBA00022450"/>
    </source>
</evidence>
<dbReference type="InterPro" id="IPR036291">
    <property type="entry name" value="NAD(P)-bd_dom_sf"/>
</dbReference>
<dbReference type="Gene3D" id="3.40.50.720">
    <property type="entry name" value="NAD(P)-binding Rossmann-like Domain"/>
    <property type="match status" value="1"/>
</dbReference>
<dbReference type="FunFam" id="3.90.25.70:FF:000001">
    <property type="entry name" value="Fatty acid synthase subunit alpha"/>
    <property type="match status" value="1"/>
</dbReference>
<dbReference type="InterPro" id="IPR020841">
    <property type="entry name" value="PKS_Beta-ketoAc_synthase_dom"/>
</dbReference>
<dbReference type="GO" id="GO:0016491">
    <property type="term" value="F:oxidoreductase activity"/>
    <property type="evidence" value="ECO:0007669"/>
    <property type="project" value="UniProtKB-KW"/>
</dbReference>
<dbReference type="EC" id="2.3.1.86" evidence="10"/>
<dbReference type="Pfam" id="PF22235">
    <property type="entry name" value="FAS1_thioest_ins"/>
    <property type="match status" value="1"/>
</dbReference>
<dbReference type="Gene3D" id="3.30.70.2430">
    <property type="match status" value="1"/>
</dbReference>
<evidence type="ECO:0000259" key="8">
    <source>
        <dbReference type="PROSITE" id="PS50075"/>
    </source>
</evidence>
<dbReference type="Pfam" id="PF02801">
    <property type="entry name" value="Ketoacyl-synt_C"/>
    <property type="match status" value="1"/>
</dbReference>
<dbReference type="Pfam" id="PF17951">
    <property type="entry name" value="FAS_meander"/>
    <property type="match status" value="1"/>
</dbReference>
<keyword evidence="2" id="KW-0597">Phosphoprotein</keyword>
<evidence type="ECO:0000256" key="7">
    <source>
        <dbReference type="SAM" id="MobiDB-lite"/>
    </source>
</evidence>
<dbReference type="SUPFAM" id="SSF52151">
    <property type="entry name" value="FabD/lysophospholipase-like"/>
    <property type="match status" value="1"/>
</dbReference>
<dbReference type="SUPFAM" id="SSF51735">
    <property type="entry name" value="NAD(P)-binding Rossmann-fold domains"/>
    <property type="match status" value="1"/>
</dbReference>
<dbReference type="Proteomes" id="UP001140217">
    <property type="component" value="Unassembled WGS sequence"/>
</dbReference>
<dbReference type="InterPro" id="IPR016039">
    <property type="entry name" value="Thiolase-like"/>
</dbReference>
<dbReference type="Pfam" id="PF00109">
    <property type="entry name" value="ketoacyl-synt"/>
    <property type="match status" value="1"/>
</dbReference>